<proteinExistence type="predicted"/>
<keyword evidence="4" id="KW-1185">Reference proteome</keyword>
<sequence>MSQPLRRGFKAHAGRLALSVRNELGLAVCDPLDPYSLAELYGIPVLDLGDPAMPRDAVRHFTGPAADSFSGALVAVGSVRVIVENHVHDTRRRRATVAHEMAHVLLEHDFDLLVTKAGLCGTTATSVEREADELAGELLLPRDAARTAALRGWTDAAVAHRYGVSRRLARWRLNATGARTIACRHRAKRPRFAPARAADGGVAEPGSVGEPGSVR</sequence>
<dbReference type="AlphaFoldDB" id="A0A839RXT5"/>
<dbReference type="PANTHER" id="PTHR43236">
    <property type="entry name" value="ANTITOXIN HIGA1"/>
    <property type="match status" value="1"/>
</dbReference>
<evidence type="ECO:0000313" key="3">
    <source>
        <dbReference type="EMBL" id="MBB3049439.1"/>
    </source>
</evidence>
<feature type="domain" description="IrrE N-terminal-like" evidence="2">
    <location>
        <begin position="79"/>
        <end position="173"/>
    </location>
</feature>
<dbReference type="Pfam" id="PF06114">
    <property type="entry name" value="Peptidase_M78"/>
    <property type="match status" value="1"/>
</dbReference>
<dbReference type="RefSeq" id="WP_183646937.1">
    <property type="nucleotide sequence ID" value="NZ_JACHWU010000001.1"/>
</dbReference>
<reference evidence="3 4" key="1">
    <citation type="submission" date="2020-08" db="EMBL/GenBank/DDBJ databases">
        <title>Genomic Encyclopedia of Type Strains, Phase III (KMG-III): the genomes of soil and plant-associated and newly described type strains.</title>
        <authorList>
            <person name="Whitman W."/>
        </authorList>
    </citation>
    <scope>NUCLEOTIDE SEQUENCE [LARGE SCALE GENOMIC DNA]</scope>
    <source>
        <strain evidence="3 4">CECT 8577</strain>
    </source>
</reference>
<accession>A0A839RXT5</accession>
<feature type="region of interest" description="Disordered" evidence="1">
    <location>
        <begin position="192"/>
        <end position="215"/>
    </location>
</feature>
<comment type="caution">
    <text evidence="3">The sequence shown here is derived from an EMBL/GenBank/DDBJ whole genome shotgun (WGS) entry which is preliminary data.</text>
</comment>
<dbReference type="InterPro" id="IPR052345">
    <property type="entry name" value="Rad_response_metalloprotease"/>
</dbReference>
<gene>
    <name evidence="3" type="ORF">FHS23_000434</name>
</gene>
<organism evidence="3 4">
    <name type="scientific">Prauserella isguenensis</name>
    <dbReference type="NCBI Taxonomy" id="1470180"/>
    <lineage>
        <taxon>Bacteria</taxon>
        <taxon>Bacillati</taxon>
        <taxon>Actinomycetota</taxon>
        <taxon>Actinomycetes</taxon>
        <taxon>Pseudonocardiales</taxon>
        <taxon>Pseudonocardiaceae</taxon>
        <taxon>Prauserella</taxon>
    </lineage>
</organism>
<evidence type="ECO:0000313" key="4">
    <source>
        <dbReference type="Proteomes" id="UP000550714"/>
    </source>
</evidence>
<dbReference type="EMBL" id="JACHWU010000001">
    <property type="protein sequence ID" value="MBB3049439.1"/>
    <property type="molecule type" value="Genomic_DNA"/>
</dbReference>
<dbReference type="Proteomes" id="UP000550714">
    <property type="component" value="Unassembled WGS sequence"/>
</dbReference>
<protein>
    <recommendedName>
        <fullName evidence="2">IrrE N-terminal-like domain-containing protein</fullName>
    </recommendedName>
</protein>
<name>A0A839RXT5_9PSEU</name>
<evidence type="ECO:0000259" key="2">
    <source>
        <dbReference type="Pfam" id="PF06114"/>
    </source>
</evidence>
<dbReference type="InterPro" id="IPR010359">
    <property type="entry name" value="IrrE_HExxH"/>
</dbReference>
<evidence type="ECO:0000256" key="1">
    <source>
        <dbReference type="SAM" id="MobiDB-lite"/>
    </source>
</evidence>
<dbReference type="PANTHER" id="PTHR43236:SF2">
    <property type="entry name" value="BLL0069 PROTEIN"/>
    <property type="match status" value="1"/>
</dbReference>
<dbReference type="Gene3D" id="1.10.10.2910">
    <property type="match status" value="1"/>
</dbReference>